<dbReference type="EMBL" id="CP001802">
    <property type="protein sequence ID" value="ACY21198.1"/>
    <property type="molecule type" value="Genomic_DNA"/>
</dbReference>
<dbReference type="Proteomes" id="UP000001219">
    <property type="component" value="Chromosome"/>
</dbReference>
<dbReference type="InterPro" id="IPR003018">
    <property type="entry name" value="GAF"/>
</dbReference>
<reference evidence="2 3" key="2">
    <citation type="journal article" date="2010" name="Stand. Genomic Sci.">
        <title>Complete genome sequence of Gordonia bronchialis type strain (3410).</title>
        <authorList>
            <person name="Ivanova N."/>
            <person name="Sikorski J."/>
            <person name="Jando M."/>
            <person name="Lapidus A."/>
            <person name="Nolan M."/>
            <person name="Lucas S."/>
            <person name="Del Rio T.G."/>
            <person name="Tice H."/>
            <person name="Copeland A."/>
            <person name="Cheng J.F."/>
            <person name="Chen F."/>
            <person name="Bruce D."/>
            <person name="Goodwin L."/>
            <person name="Pitluck S."/>
            <person name="Mavromatis K."/>
            <person name="Ovchinnikova G."/>
            <person name="Pati A."/>
            <person name="Chen A."/>
            <person name="Palaniappan K."/>
            <person name="Land M."/>
            <person name="Hauser L."/>
            <person name="Chang Y.J."/>
            <person name="Jeffries C.D."/>
            <person name="Chain P."/>
            <person name="Saunders E."/>
            <person name="Han C."/>
            <person name="Detter J.C."/>
            <person name="Brettin T."/>
            <person name="Rohde M."/>
            <person name="Goker M."/>
            <person name="Bristow J."/>
            <person name="Eisen J.A."/>
            <person name="Markowitz V."/>
            <person name="Hugenholtz P."/>
            <person name="Klenk H.P."/>
            <person name="Kyrpides N.C."/>
        </authorList>
    </citation>
    <scope>NUCLEOTIDE SEQUENCE [LARGE SCALE GENOMIC DNA]</scope>
    <source>
        <strain evidence="3">ATCC 25592 / DSM 43247 / BCRC 13721 / JCM 3198 / KCTC 3076 / NBRC 16047 / NCTC 10667</strain>
    </source>
</reference>
<accession>D0L9L0</accession>
<dbReference type="OrthoDB" id="3928741at2"/>
<keyword evidence="3" id="KW-1185">Reference proteome</keyword>
<organism evidence="2 3">
    <name type="scientific">Gordonia bronchialis (strain ATCC 25592 / DSM 43247 / BCRC 13721 / JCM 3198 / KCTC 3076 / NBRC 16047 / NCTC 10667)</name>
    <name type="common">Rhodococcus bronchialis</name>
    <dbReference type="NCBI Taxonomy" id="526226"/>
    <lineage>
        <taxon>Bacteria</taxon>
        <taxon>Bacillati</taxon>
        <taxon>Actinomycetota</taxon>
        <taxon>Actinomycetes</taxon>
        <taxon>Mycobacteriales</taxon>
        <taxon>Gordoniaceae</taxon>
        <taxon>Gordonia</taxon>
    </lineage>
</organism>
<dbReference type="AlphaFoldDB" id="D0L9L0"/>
<sequence>MSNTRSVPEPAVAAGDDPRQFAEVLSAVYDAAMAGERLPARPREVISDSWDRVASAGVDPDRGGPDDALGVGDLEARRQDSDLRLVLDVLTNGLETVTADGDNILVVADPLGRVLWRSGATRVLGKADRLGFVEGASWAENTVGTNAIGTALMSGRAVQVFSAEHFVRSHHAWTCTGAPVTDPRTGAVLGVVDVSGPAATIHPTTLALVDAVAKLAEAALRDHHRESLDLLRSVAAPILARSGGPALAVDNHGWVAAVGATPPQRRVMLPRGVSPGRARVAGLGECELDPLPGGWLVRVIEGGASSASTTVELELRGPRPVVRVAGGAGCWTHEPSPRHAQILEILAGGRCTAAQMSRHVFGTDDRTITVRAEISRLRKSLGGLIVGNPYRFADGVDVVVRHATPAETDH</sequence>
<name>D0L9L0_GORB4</name>
<dbReference type="HOGENOM" id="CLU_037518_0_0_11"/>
<dbReference type="KEGG" id="gbr:Gbro_1944"/>
<evidence type="ECO:0000313" key="3">
    <source>
        <dbReference type="Proteomes" id="UP000001219"/>
    </source>
</evidence>
<feature type="domain" description="GAF" evidence="1">
    <location>
        <begin position="117"/>
        <end position="220"/>
    </location>
</feature>
<protein>
    <submittedName>
        <fullName evidence="2">GAF domain protein</fullName>
    </submittedName>
</protein>
<reference evidence="3" key="1">
    <citation type="submission" date="2009-10" db="EMBL/GenBank/DDBJ databases">
        <title>The complete chromosome of Gordonia bronchialis DSM 43247.</title>
        <authorList>
            <consortium name="US DOE Joint Genome Institute (JGI-PGF)"/>
            <person name="Lucas S."/>
            <person name="Copeland A."/>
            <person name="Lapidus A."/>
            <person name="Glavina del Rio T."/>
            <person name="Dalin E."/>
            <person name="Tice H."/>
            <person name="Bruce D."/>
            <person name="Goodwin L."/>
            <person name="Pitluck S."/>
            <person name="Kyrpides N."/>
            <person name="Mavromatis K."/>
            <person name="Ivanova N."/>
            <person name="Ovchinnikova G."/>
            <person name="Saunders E."/>
            <person name="Brettin T."/>
            <person name="Detter J.C."/>
            <person name="Han C."/>
            <person name="Larimer F."/>
            <person name="Land M."/>
            <person name="Hauser L."/>
            <person name="Markowitz V."/>
            <person name="Cheng J.-F."/>
            <person name="Hugenholtz P."/>
            <person name="Woyke T."/>
            <person name="Wu D."/>
            <person name="Jando M."/>
            <person name="Schneider S."/>
            <person name="Goeker M."/>
            <person name="Klenk H.-P."/>
            <person name="Eisen J.A."/>
        </authorList>
    </citation>
    <scope>NUCLEOTIDE SEQUENCE [LARGE SCALE GENOMIC DNA]</scope>
    <source>
        <strain evidence="3">ATCC 25592 / DSM 43247 / BCRC 13721 / JCM 3198 / KCTC 3076 / NBRC 16047 / NCTC 10667</strain>
    </source>
</reference>
<gene>
    <name evidence="2" type="ordered locus">Gbro_1944</name>
</gene>
<dbReference type="Pfam" id="PF01590">
    <property type="entry name" value="GAF"/>
    <property type="match status" value="1"/>
</dbReference>
<dbReference type="Gene3D" id="3.30.450.40">
    <property type="match status" value="1"/>
</dbReference>
<evidence type="ECO:0000259" key="1">
    <source>
        <dbReference type="Pfam" id="PF01590"/>
    </source>
</evidence>
<dbReference type="RefSeq" id="WP_012833756.1">
    <property type="nucleotide sequence ID" value="NC_013441.1"/>
</dbReference>
<evidence type="ECO:0000313" key="2">
    <source>
        <dbReference type="EMBL" id="ACY21198.1"/>
    </source>
</evidence>
<dbReference type="InterPro" id="IPR029016">
    <property type="entry name" value="GAF-like_dom_sf"/>
</dbReference>
<proteinExistence type="predicted"/>
<dbReference type="eggNOG" id="COG3284">
    <property type="taxonomic scope" value="Bacteria"/>
</dbReference>
<dbReference type="STRING" id="526226.Gbro_1944"/>